<dbReference type="GO" id="GO:0005524">
    <property type="term" value="F:ATP binding"/>
    <property type="evidence" value="ECO:0007669"/>
    <property type="project" value="UniProtKB-KW"/>
</dbReference>
<protein>
    <recommendedName>
        <fullName evidence="6">Aminoglycoside phosphotransferase domain-containing protein</fullName>
    </recommendedName>
</protein>
<evidence type="ECO:0000259" key="6">
    <source>
        <dbReference type="Pfam" id="PF01636"/>
    </source>
</evidence>
<evidence type="ECO:0000256" key="4">
    <source>
        <dbReference type="ARBA" id="ARBA00022777"/>
    </source>
</evidence>
<gene>
    <name evidence="7" type="ORF">BaRGS_00017558</name>
</gene>
<proteinExistence type="inferred from homology"/>
<name>A0ABD0KW00_9CAEN</name>
<keyword evidence="3" id="KW-0547">Nucleotide-binding</keyword>
<dbReference type="Gene3D" id="3.90.1200.10">
    <property type="match status" value="1"/>
</dbReference>
<dbReference type="PANTHER" id="PTHR34273:SF2">
    <property type="entry name" value="METHYLTHIORIBOSE KINASE"/>
    <property type="match status" value="1"/>
</dbReference>
<dbReference type="Pfam" id="PF01636">
    <property type="entry name" value="APH"/>
    <property type="match status" value="1"/>
</dbReference>
<keyword evidence="5" id="KW-0067">ATP-binding</keyword>
<dbReference type="GO" id="GO:0016301">
    <property type="term" value="F:kinase activity"/>
    <property type="evidence" value="ECO:0007669"/>
    <property type="project" value="UniProtKB-KW"/>
</dbReference>
<dbReference type="Gene3D" id="3.30.200.20">
    <property type="entry name" value="Phosphorylase Kinase, domain 1"/>
    <property type="match status" value="1"/>
</dbReference>
<feature type="domain" description="Aminoglycoside phosphotransferase" evidence="6">
    <location>
        <begin position="199"/>
        <end position="303"/>
    </location>
</feature>
<dbReference type="AlphaFoldDB" id="A0ABD0KW00"/>
<dbReference type="PANTHER" id="PTHR34273">
    <property type="entry name" value="METHYLTHIORIBOSE KINASE"/>
    <property type="match status" value="1"/>
</dbReference>
<evidence type="ECO:0000313" key="7">
    <source>
        <dbReference type="EMBL" id="KAK7491287.1"/>
    </source>
</evidence>
<dbReference type="Proteomes" id="UP001519460">
    <property type="component" value="Unassembled WGS sequence"/>
</dbReference>
<evidence type="ECO:0000256" key="5">
    <source>
        <dbReference type="ARBA" id="ARBA00022840"/>
    </source>
</evidence>
<evidence type="ECO:0000313" key="8">
    <source>
        <dbReference type="Proteomes" id="UP001519460"/>
    </source>
</evidence>
<dbReference type="SUPFAM" id="SSF56112">
    <property type="entry name" value="Protein kinase-like (PK-like)"/>
    <property type="match status" value="1"/>
</dbReference>
<keyword evidence="2" id="KW-0808">Transferase</keyword>
<reference evidence="7 8" key="1">
    <citation type="journal article" date="2023" name="Sci. Data">
        <title>Genome assembly of the Korean intertidal mud-creeper Batillaria attramentaria.</title>
        <authorList>
            <person name="Patra A.K."/>
            <person name="Ho P.T."/>
            <person name="Jun S."/>
            <person name="Lee S.J."/>
            <person name="Kim Y."/>
            <person name="Won Y.J."/>
        </authorList>
    </citation>
    <scope>NUCLEOTIDE SEQUENCE [LARGE SCALE GENOMIC DNA]</scope>
    <source>
        <strain evidence="7">Wonlab-2016</strain>
    </source>
</reference>
<organism evidence="7 8">
    <name type="scientific">Batillaria attramentaria</name>
    <dbReference type="NCBI Taxonomy" id="370345"/>
    <lineage>
        <taxon>Eukaryota</taxon>
        <taxon>Metazoa</taxon>
        <taxon>Spiralia</taxon>
        <taxon>Lophotrochozoa</taxon>
        <taxon>Mollusca</taxon>
        <taxon>Gastropoda</taxon>
        <taxon>Caenogastropoda</taxon>
        <taxon>Sorbeoconcha</taxon>
        <taxon>Cerithioidea</taxon>
        <taxon>Batillariidae</taxon>
        <taxon>Batillaria</taxon>
    </lineage>
</organism>
<evidence type="ECO:0000256" key="3">
    <source>
        <dbReference type="ARBA" id="ARBA00022741"/>
    </source>
</evidence>
<keyword evidence="4" id="KW-0418">Kinase</keyword>
<comment type="similarity">
    <text evidence="1">Belongs to the methylthioribose kinase family.</text>
</comment>
<sequence length="446" mass="49386">MAEPRWVLCDWETKPEIKTMVLSFLDNNPSQHFTRQEPIAGTLEADDLVVHQFQESYTNHVIRVRLKRNPSIGFVIKMAPACIPLPGVHVPLPVERGERECLAYSFFNNIAPGCVPKPLFYDKSRRILCTRELTGCRSLTDELLTGGRNSCMSVSGVRSLGSSLASVHAATHILTLGTDGLAQLRHKFPTLHAMVDMIRLFHFEKPFDAADPDRHCASAVMTSLDDVINDAAVQAAKEEAKRSFAEDCECLIHGDLHVDSVVVSGGDLKMVDAEFVRVGPCAFDMGLLLATLLMIQSRQRHALMHKDASSSVPSTRTNQDTQTAHTADMVPPAAVEFGETASRDNHAVTDRTRRETRAADVLMEEYLTTMTEKLGQDNMFMQALLKKILTFCGVELLAWVIGPPHMDFMDSSPEAQADCLRIGTVLLKNVDKISSVDDFVNLVQQP</sequence>
<dbReference type="EMBL" id="JACVVK020000117">
    <property type="protein sequence ID" value="KAK7491287.1"/>
    <property type="molecule type" value="Genomic_DNA"/>
</dbReference>
<dbReference type="InterPro" id="IPR002575">
    <property type="entry name" value="Aminoglycoside_PTrfase"/>
</dbReference>
<accession>A0ABD0KW00</accession>
<comment type="caution">
    <text evidence="7">The sequence shown here is derived from an EMBL/GenBank/DDBJ whole genome shotgun (WGS) entry which is preliminary data.</text>
</comment>
<evidence type="ECO:0000256" key="2">
    <source>
        <dbReference type="ARBA" id="ARBA00022679"/>
    </source>
</evidence>
<keyword evidence="8" id="KW-1185">Reference proteome</keyword>
<evidence type="ECO:0000256" key="1">
    <source>
        <dbReference type="ARBA" id="ARBA00010165"/>
    </source>
</evidence>
<dbReference type="InterPro" id="IPR011009">
    <property type="entry name" value="Kinase-like_dom_sf"/>
</dbReference>